<dbReference type="InterPro" id="IPR002035">
    <property type="entry name" value="VWF_A"/>
</dbReference>
<proteinExistence type="predicted"/>
<name>A0A3M2M8L4_9ACTN</name>
<keyword evidence="5" id="KW-1185">Reference proteome</keyword>
<feature type="region of interest" description="Disordered" evidence="1">
    <location>
        <begin position="664"/>
        <end position="776"/>
    </location>
</feature>
<dbReference type="SMART" id="SM00327">
    <property type="entry name" value="VWA"/>
    <property type="match status" value="1"/>
</dbReference>
<dbReference type="RefSeq" id="WP_122194135.1">
    <property type="nucleotide sequence ID" value="NZ_JBHSKC010000033.1"/>
</dbReference>
<dbReference type="Proteomes" id="UP000282674">
    <property type="component" value="Unassembled WGS sequence"/>
</dbReference>
<dbReference type="PANTHER" id="PTHR45737">
    <property type="entry name" value="VON WILLEBRAND FACTOR A DOMAIN-CONTAINING PROTEIN 5A"/>
    <property type="match status" value="1"/>
</dbReference>
<organism evidence="4 5">
    <name type="scientific">Actinomadura harenae</name>
    <dbReference type="NCBI Taxonomy" id="2483351"/>
    <lineage>
        <taxon>Bacteria</taxon>
        <taxon>Bacillati</taxon>
        <taxon>Actinomycetota</taxon>
        <taxon>Actinomycetes</taxon>
        <taxon>Streptosporangiales</taxon>
        <taxon>Thermomonosporaceae</taxon>
        <taxon>Actinomadura</taxon>
    </lineage>
</organism>
<feature type="domain" description="VWFA" evidence="2">
    <location>
        <begin position="309"/>
        <end position="484"/>
    </location>
</feature>
<dbReference type="AlphaFoldDB" id="A0A3M2M8L4"/>
<dbReference type="Gene3D" id="3.40.50.410">
    <property type="entry name" value="von Willebrand factor, type A domain"/>
    <property type="match status" value="1"/>
</dbReference>
<dbReference type="SMART" id="SM00609">
    <property type="entry name" value="VIT"/>
    <property type="match status" value="1"/>
</dbReference>
<evidence type="ECO:0000313" key="5">
    <source>
        <dbReference type="Proteomes" id="UP000282674"/>
    </source>
</evidence>
<dbReference type="InterPro" id="IPR013694">
    <property type="entry name" value="VIT"/>
</dbReference>
<evidence type="ECO:0000256" key="1">
    <source>
        <dbReference type="SAM" id="MobiDB-lite"/>
    </source>
</evidence>
<evidence type="ECO:0000259" key="2">
    <source>
        <dbReference type="PROSITE" id="PS50234"/>
    </source>
</evidence>
<dbReference type="PANTHER" id="PTHR45737:SF6">
    <property type="entry name" value="VON WILLEBRAND FACTOR A DOMAIN-CONTAINING PROTEIN 5A"/>
    <property type="match status" value="1"/>
</dbReference>
<evidence type="ECO:0000313" key="4">
    <source>
        <dbReference type="EMBL" id="RMI45330.1"/>
    </source>
</evidence>
<dbReference type="EMBL" id="RFFG01000014">
    <property type="protein sequence ID" value="RMI45330.1"/>
    <property type="molecule type" value="Genomic_DNA"/>
</dbReference>
<feature type="compositionally biased region" description="Pro residues" evidence="1">
    <location>
        <begin position="720"/>
        <end position="737"/>
    </location>
</feature>
<feature type="compositionally biased region" description="Pro residues" evidence="1">
    <location>
        <begin position="750"/>
        <end position="761"/>
    </location>
</feature>
<protein>
    <submittedName>
        <fullName evidence="4">VWA domain-containing protein</fullName>
    </submittedName>
</protein>
<feature type="region of interest" description="Disordered" evidence="1">
    <location>
        <begin position="1"/>
        <end position="23"/>
    </location>
</feature>
<dbReference type="Pfam" id="PF08487">
    <property type="entry name" value="VIT"/>
    <property type="match status" value="1"/>
</dbReference>
<dbReference type="PROSITE" id="PS51468">
    <property type="entry name" value="VIT"/>
    <property type="match status" value="1"/>
</dbReference>
<comment type="caution">
    <text evidence="4">The sequence shown here is derived from an EMBL/GenBank/DDBJ whole genome shotgun (WGS) entry which is preliminary data.</text>
</comment>
<feature type="domain" description="VIT" evidence="3">
    <location>
        <begin position="17"/>
        <end position="145"/>
    </location>
</feature>
<feature type="region of interest" description="Disordered" evidence="1">
    <location>
        <begin position="624"/>
        <end position="650"/>
    </location>
</feature>
<feature type="compositionally biased region" description="Basic and acidic residues" evidence="1">
    <location>
        <begin position="701"/>
        <end position="713"/>
    </location>
</feature>
<dbReference type="OrthoDB" id="186919at2"/>
<reference evidence="4 5" key="1">
    <citation type="submission" date="2018-10" db="EMBL/GenBank/DDBJ databases">
        <title>Isolation from soil.</title>
        <authorList>
            <person name="Hu J."/>
        </authorList>
    </citation>
    <scope>NUCLEOTIDE SEQUENCE [LARGE SCALE GENOMIC DNA]</scope>
    <source>
        <strain evidence="4 5">NEAU-Ht49</strain>
    </source>
</reference>
<feature type="compositionally biased region" description="Pro residues" evidence="1">
    <location>
        <begin position="8"/>
        <end position="17"/>
    </location>
</feature>
<accession>A0A3M2M8L4</accession>
<evidence type="ECO:0000259" key="3">
    <source>
        <dbReference type="PROSITE" id="PS51468"/>
    </source>
</evidence>
<feature type="compositionally biased region" description="Low complexity" evidence="1">
    <location>
        <begin position="638"/>
        <end position="650"/>
    </location>
</feature>
<dbReference type="SUPFAM" id="SSF53300">
    <property type="entry name" value="vWA-like"/>
    <property type="match status" value="1"/>
</dbReference>
<dbReference type="InterPro" id="IPR036465">
    <property type="entry name" value="vWFA_dom_sf"/>
</dbReference>
<dbReference type="Pfam" id="PF13768">
    <property type="entry name" value="VWA_3"/>
    <property type="match status" value="1"/>
</dbReference>
<dbReference type="PROSITE" id="PS50234">
    <property type="entry name" value="VWFA"/>
    <property type="match status" value="1"/>
</dbReference>
<sequence>MTVRITPLPEPTAPPSPDGGLGALRTEKGNLPLDSVDVRVAVSGLAASVTVVQGFRNPFDVPLEATYVFPLPDRAAVTSLRMETADRVVDGVLKERGQARQEYDAALASGRRAAIAEEDRPDVFTMRVGNILPGERVTVRLVLTQPLPFESVSVSGGSRGEATFRFPLVVAPRYIPGTSLGDEAAGTGVAVDTDAVPDASRITPPVLLPGFPNPVALSLAVDIDAGALPLTEIRSALHVVAEDTADGHTTVRLHPDERLNRDFILRLVFDTPAMGTASLTLTPDAEGDEGVFSLTVLPSAESGHARPRDVVLVLDRSFSMDGWKMVAARRAAARIVDTFTPADGFAVLSFDNLVESPPELGPGLSPGTDRNRFRAVEHLATLSARGGTEMLAPLEQACALLSRSDSGRDRVLVLVTDGQVGNEDQILDRLQRKLHGVRVHTVGIDRAVNAGFLNRLASVGGGRCELVESEDRLDEAMERVHHRVGTPLMTDLSLSPDGLDLLTDTIAPHRLGAIFPGVPLVVTGRFRGAPTGSLALHGRSPDGSPREHRALGLTSDAPMASALWARAHLRDLEDRYAVSGSAELEDRIVKTSLRFSVLCRFTAFVAIDSQVVTEGRAPHQVTQPVEVPDGWTDPTYQGAPAPYGSAAPASASYGASAIPLHAPGAPAAPSGPPAPARPRARIAAPLRGSSRRPVGGGARLSNHDDMDVPDFLKSDSASAPHPPAPPNPPSPSRPMPPEGSASSPGRAQPPNRPIAPAPQRRPAPNGEHSTGEASAEVTRRLKAELDQMRSVPEADRSSHLGTRLLPFLTWLLSSDLVLTAPVRASLAALAQKVRDLREPAKEVAPPRATEVWQQAIHTLEDLTSNTPTSRAPFWKRPK</sequence>
<gene>
    <name evidence="4" type="ORF">EBO15_10415</name>
</gene>